<reference evidence="12 13" key="1">
    <citation type="submission" date="2016-07" db="EMBL/GenBank/DDBJ databases">
        <title>Pervasive Adenine N6-methylation of Active Genes in Fungi.</title>
        <authorList>
            <consortium name="DOE Joint Genome Institute"/>
            <person name="Mondo S.J."/>
            <person name="Dannebaum R.O."/>
            <person name="Kuo R.C."/>
            <person name="Labutti K."/>
            <person name="Haridas S."/>
            <person name="Kuo A."/>
            <person name="Salamov A."/>
            <person name="Ahrendt S.R."/>
            <person name="Lipzen A."/>
            <person name="Sullivan W."/>
            <person name="Andreopoulos W.B."/>
            <person name="Clum A."/>
            <person name="Lindquist E."/>
            <person name="Daum C."/>
            <person name="Ramamoorthy G.K."/>
            <person name="Gryganskyi A."/>
            <person name="Culley D."/>
            <person name="Magnuson J.K."/>
            <person name="James T.Y."/>
            <person name="O'Malley M.A."/>
            <person name="Stajich J.E."/>
            <person name="Spatafora J.W."/>
            <person name="Visel A."/>
            <person name="Grigoriev I.V."/>
        </authorList>
    </citation>
    <scope>NUCLEOTIDE SEQUENCE [LARGE SCALE GENOMIC DNA]</scope>
    <source>
        <strain evidence="12 13">NRRL 1336</strain>
    </source>
</reference>
<evidence type="ECO:0000256" key="8">
    <source>
        <dbReference type="ARBA" id="ARBA00022989"/>
    </source>
</evidence>
<evidence type="ECO:0000256" key="3">
    <source>
        <dbReference type="ARBA" id="ARBA00009045"/>
    </source>
</evidence>
<gene>
    <name evidence="12" type="ORF">BCR42DRAFT_328844</name>
</gene>
<evidence type="ECO:0000256" key="1">
    <source>
        <dbReference type="ARBA" id="ARBA00000156"/>
    </source>
</evidence>
<dbReference type="InterPro" id="IPR022764">
    <property type="entry name" value="Peptidase_S54_rhomboid_dom"/>
</dbReference>
<sequence>MNEPTPYGSQRSPLMRLLLGPNQRPWFSWISAVIMLAILVYELIRNAAMTGSVIQTSPYFNPMIGPSFYTLINLGAKFTPCMRAMPEYSSSTAFQDCYRTGETCTLDSLCGFGGFAGGVPDQTFRLFYPIFMHAGIVHFLMNMLTHLRLGADLERALGLPRYILLYIASGLFGNVMSSMLIQPRQASMGASGALFGLIGYMFVDVIVNWKVIPNPVRELVSLLISTIISLVLGLLPGIDNAAHLGGFVIGLVMGMLIAPMRPLASTRAKWITWGLRAASLVILIILFAVCITTFYNSPDPSQICPGCKYISCLPVSNWCDY</sequence>
<dbReference type="Gene3D" id="1.20.1540.10">
    <property type="entry name" value="Rhomboid-like"/>
    <property type="match status" value="1"/>
</dbReference>
<dbReference type="EMBL" id="MCGE01000013">
    <property type="protein sequence ID" value="ORZ15195.1"/>
    <property type="molecule type" value="Genomic_DNA"/>
</dbReference>
<feature type="domain" description="Peptidase S54 rhomboid" evidence="11">
    <location>
        <begin position="121"/>
        <end position="258"/>
    </location>
</feature>
<keyword evidence="8 10" id="KW-1133">Transmembrane helix</keyword>
<evidence type="ECO:0000259" key="11">
    <source>
        <dbReference type="Pfam" id="PF01694"/>
    </source>
</evidence>
<dbReference type="GO" id="GO:0006508">
    <property type="term" value="P:proteolysis"/>
    <property type="evidence" value="ECO:0007669"/>
    <property type="project" value="UniProtKB-KW"/>
</dbReference>
<dbReference type="OrthoDB" id="2146116at2759"/>
<comment type="caution">
    <text evidence="12">The sequence shown here is derived from an EMBL/GenBank/DDBJ whole genome shotgun (WGS) entry which is preliminary data.</text>
</comment>
<feature type="transmembrane region" description="Helical" evidence="10">
    <location>
        <begin position="163"/>
        <end position="181"/>
    </location>
</feature>
<feature type="transmembrane region" description="Helical" evidence="10">
    <location>
        <begin position="244"/>
        <end position="261"/>
    </location>
</feature>
<dbReference type="InterPro" id="IPR002610">
    <property type="entry name" value="Peptidase_S54_rhomboid-like"/>
</dbReference>
<dbReference type="AlphaFoldDB" id="A0A1X2IET1"/>
<evidence type="ECO:0000256" key="2">
    <source>
        <dbReference type="ARBA" id="ARBA00004141"/>
    </source>
</evidence>
<evidence type="ECO:0000256" key="6">
    <source>
        <dbReference type="ARBA" id="ARBA00022801"/>
    </source>
</evidence>
<comment type="catalytic activity">
    <reaction evidence="1 10">
        <text>Cleaves type-1 transmembrane domains using a catalytic dyad composed of serine and histidine that are contributed by different transmembrane domains.</text>
        <dbReference type="EC" id="3.4.21.105"/>
    </reaction>
</comment>
<dbReference type="InterPro" id="IPR035952">
    <property type="entry name" value="Rhomboid-like_sf"/>
</dbReference>
<dbReference type="GO" id="GO:0016020">
    <property type="term" value="C:membrane"/>
    <property type="evidence" value="ECO:0007669"/>
    <property type="project" value="UniProtKB-SubCell"/>
</dbReference>
<dbReference type="STRING" id="90262.A0A1X2IET1"/>
<dbReference type="Pfam" id="PF01694">
    <property type="entry name" value="Rhomboid"/>
    <property type="match status" value="1"/>
</dbReference>
<keyword evidence="5 10" id="KW-0812">Transmembrane</keyword>
<keyword evidence="9 10" id="KW-0472">Membrane</keyword>
<comment type="function">
    <text evidence="10">Serine protease involved in intramembrane proteolysis.</text>
</comment>
<feature type="transmembrane region" description="Helical" evidence="10">
    <location>
        <begin position="56"/>
        <end position="76"/>
    </location>
</feature>
<evidence type="ECO:0000256" key="4">
    <source>
        <dbReference type="ARBA" id="ARBA00022670"/>
    </source>
</evidence>
<protein>
    <recommendedName>
        <fullName evidence="10">Rhomboid-type serine protease</fullName>
        <ecNumber evidence="10">3.4.21.105</ecNumber>
    </recommendedName>
</protein>
<evidence type="ECO:0000256" key="9">
    <source>
        <dbReference type="ARBA" id="ARBA00023136"/>
    </source>
</evidence>
<organism evidence="12 13">
    <name type="scientific">Absidia repens</name>
    <dbReference type="NCBI Taxonomy" id="90262"/>
    <lineage>
        <taxon>Eukaryota</taxon>
        <taxon>Fungi</taxon>
        <taxon>Fungi incertae sedis</taxon>
        <taxon>Mucoromycota</taxon>
        <taxon>Mucoromycotina</taxon>
        <taxon>Mucoromycetes</taxon>
        <taxon>Mucorales</taxon>
        <taxon>Cunninghamellaceae</taxon>
        <taxon>Absidia</taxon>
    </lineage>
</organism>
<dbReference type="PANTHER" id="PTHR22936">
    <property type="entry name" value="RHOMBOID-RELATED"/>
    <property type="match status" value="1"/>
</dbReference>
<dbReference type="EC" id="3.4.21.105" evidence="10"/>
<evidence type="ECO:0000256" key="10">
    <source>
        <dbReference type="RuleBase" id="RU362115"/>
    </source>
</evidence>
<feature type="transmembrane region" description="Helical" evidence="10">
    <location>
        <begin position="130"/>
        <end position="151"/>
    </location>
</feature>
<keyword evidence="13" id="KW-1185">Reference proteome</keyword>
<accession>A0A1X2IET1</accession>
<feature type="transmembrane region" description="Helical" evidence="10">
    <location>
        <begin position="219"/>
        <end position="238"/>
    </location>
</feature>
<evidence type="ECO:0000256" key="5">
    <source>
        <dbReference type="ARBA" id="ARBA00022692"/>
    </source>
</evidence>
<dbReference type="GO" id="GO:0004252">
    <property type="term" value="F:serine-type endopeptidase activity"/>
    <property type="evidence" value="ECO:0007669"/>
    <property type="project" value="InterPro"/>
</dbReference>
<keyword evidence="4 10" id="KW-0645">Protease</keyword>
<feature type="transmembrane region" description="Helical" evidence="10">
    <location>
        <begin position="26"/>
        <end position="44"/>
    </location>
</feature>
<name>A0A1X2IET1_9FUNG</name>
<dbReference type="Proteomes" id="UP000193560">
    <property type="component" value="Unassembled WGS sequence"/>
</dbReference>
<comment type="subcellular location">
    <subcellularLocation>
        <location evidence="2 10">Membrane</location>
        <topology evidence="2 10">Multi-pass membrane protein</topology>
    </subcellularLocation>
</comment>
<dbReference type="PANTHER" id="PTHR22936:SF69">
    <property type="entry name" value="RHOMBOID-LIKE PROTEIN"/>
    <property type="match status" value="1"/>
</dbReference>
<evidence type="ECO:0000256" key="7">
    <source>
        <dbReference type="ARBA" id="ARBA00022825"/>
    </source>
</evidence>
<evidence type="ECO:0000313" key="12">
    <source>
        <dbReference type="EMBL" id="ORZ15195.1"/>
    </source>
</evidence>
<dbReference type="SUPFAM" id="SSF144091">
    <property type="entry name" value="Rhomboid-like"/>
    <property type="match status" value="1"/>
</dbReference>
<comment type="similarity">
    <text evidence="3 10">Belongs to the peptidase S54 family.</text>
</comment>
<proteinExistence type="inferred from homology"/>
<feature type="transmembrane region" description="Helical" evidence="10">
    <location>
        <begin position="187"/>
        <end position="207"/>
    </location>
</feature>
<feature type="transmembrane region" description="Helical" evidence="10">
    <location>
        <begin position="273"/>
        <end position="295"/>
    </location>
</feature>
<comment type="caution">
    <text evidence="10">Lacks conserved residue(s) required for the propagation of feature annotation.</text>
</comment>
<keyword evidence="7 10" id="KW-0720">Serine protease</keyword>
<evidence type="ECO:0000313" key="13">
    <source>
        <dbReference type="Proteomes" id="UP000193560"/>
    </source>
</evidence>
<keyword evidence="6 10" id="KW-0378">Hydrolase</keyword>